<feature type="transmembrane region" description="Helical" evidence="1">
    <location>
        <begin position="326"/>
        <end position="346"/>
    </location>
</feature>
<feature type="transmembrane region" description="Helical" evidence="1">
    <location>
        <begin position="395"/>
        <end position="415"/>
    </location>
</feature>
<dbReference type="SUPFAM" id="SSF82714">
    <property type="entry name" value="Multidrug efflux transporter AcrB TolC docking domain, DN and DC subdomains"/>
    <property type="match status" value="1"/>
</dbReference>
<dbReference type="eggNOG" id="COG0841">
    <property type="taxonomic scope" value="Bacteria"/>
</dbReference>
<dbReference type="AlphaFoldDB" id="I0AHF0"/>
<dbReference type="HOGENOM" id="CLU_002755_1_2_10"/>
<feature type="transmembrane region" description="Helical" evidence="1">
    <location>
        <begin position="915"/>
        <end position="939"/>
    </location>
</feature>
<dbReference type="PRINTS" id="PR00702">
    <property type="entry name" value="ACRIFLAVINRP"/>
</dbReference>
<gene>
    <name evidence="2" type="ordered locus">IALB_0695</name>
</gene>
<evidence type="ECO:0000313" key="3">
    <source>
        <dbReference type="Proteomes" id="UP000007394"/>
    </source>
</evidence>
<dbReference type="Proteomes" id="UP000007394">
    <property type="component" value="Chromosome"/>
</dbReference>
<reference evidence="2 3" key="1">
    <citation type="journal article" date="2012" name="Front. Microbiol.">
        <title>Complete genome of Ignavibacterium album, a metabolically versatile, flagellated, facultative anaerobe from the phylum Chlorobi.</title>
        <authorList>
            <person name="Liu Z."/>
            <person name="Frigaard N.-U."/>
            <person name="Vogl K."/>
            <person name="Iino T."/>
            <person name="Ohkuma M."/>
            <person name="Overmann J."/>
            <person name="Bryant D.A."/>
        </authorList>
    </citation>
    <scope>NUCLEOTIDE SEQUENCE [LARGE SCALE GENOMIC DNA]</scope>
    <source>
        <strain evidence="3">DSM 19864 / JCM 16511 / NBRC 101810 / Mat9-16</strain>
    </source>
</reference>
<feature type="transmembrane region" description="Helical" evidence="1">
    <location>
        <begin position="959"/>
        <end position="978"/>
    </location>
</feature>
<accession>I0AHF0</accession>
<dbReference type="PANTHER" id="PTHR32063">
    <property type="match status" value="1"/>
</dbReference>
<dbReference type="GO" id="GO:0005886">
    <property type="term" value="C:plasma membrane"/>
    <property type="evidence" value="ECO:0007669"/>
    <property type="project" value="TreeGrafter"/>
</dbReference>
<feature type="transmembrane region" description="Helical" evidence="1">
    <location>
        <begin position="427"/>
        <end position="453"/>
    </location>
</feature>
<dbReference type="STRING" id="945713.IALB_0695"/>
<evidence type="ECO:0000313" key="2">
    <source>
        <dbReference type="EMBL" id="AFH48407.1"/>
    </source>
</evidence>
<dbReference type="Pfam" id="PF00873">
    <property type="entry name" value="ACR_tran"/>
    <property type="match status" value="2"/>
</dbReference>
<dbReference type="InterPro" id="IPR001036">
    <property type="entry name" value="Acrflvin-R"/>
</dbReference>
<dbReference type="InterPro" id="IPR027463">
    <property type="entry name" value="AcrB_DN_DC_subdom"/>
</dbReference>
<keyword evidence="1" id="KW-0472">Membrane</keyword>
<dbReference type="SUPFAM" id="SSF82693">
    <property type="entry name" value="Multidrug efflux transporter AcrB pore domain, PN1, PN2, PC1 and PC2 subdomains"/>
    <property type="match status" value="2"/>
</dbReference>
<organism evidence="2 3">
    <name type="scientific">Ignavibacterium album (strain DSM 19864 / JCM 16511 / NBRC 101810 / Mat9-16)</name>
    <dbReference type="NCBI Taxonomy" id="945713"/>
    <lineage>
        <taxon>Bacteria</taxon>
        <taxon>Pseudomonadati</taxon>
        <taxon>Ignavibacteriota</taxon>
        <taxon>Ignavibacteria</taxon>
        <taxon>Ignavibacteriales</taxon>
        <taxon>Ignavibacteriaceae</taxon>
        <taxon>Ignavibacterium</taxon>
    </lineage>
</organism>
<feature type="transmembrane region" description="Helical" evidence="1">
    <location>
        <begin position="990"/>
        <end position="1014"/>
    </location>
</feature>
<dbReference type="SUPFAM" id="SSF82866">
    <property type="entry name" value="Multidrug efflux transporter AcrB transmembrane domain"/>
    <property type="match status" value="2"/>
</dbReference>
<evidence type="ECO:0000256" key="1">
    <source>
        <dbReference type="SAM" id="Phobius"/>
    </source>
</evidence>
<feature type="transmembrane region" description="Helical" evidence="1">
    <location>
        <begin position="300"/>
        <end position="319"/>
    </location>
</feature>
<dbReference type="Gene3D" id="3.30.2090.10">
    <property type="entry name" value="Multidrug efflux transporter AcrB TolC docking domain, DN and DC subdomains"/>
    <property type="match status" value="2"/>
</dbReference>
<protein>
    <submittedName>
        <fullName evidence="2">Cation/multidrug efflux pump</fullName>
    </submittedName>
</protein>
<feature type="transmembrane region" description="Helical" evidence="1">
    <location>
        <begin position="352"/>
        <end position="375"/>
    </location>
</feature>
<sequence>MPHTEYPRLTVSAGWFGASPETVEAYLTSPLESVLSSVKGIKKISSLSSEGSCRIDIEFHPNTDINFARIEINEKLGSVIEELPYGISAPRLSQYLPKEVKDLQGFLTYTISANLSANEIRKYAADYLRTPLLSIDGVSDVVIRGGNEREILITVDYDKMRSFNLKSDDVIAAIENAEKIVNAGSITKKESAYLVKVENIINAAEEILEQPVKTFGGNSIKIKNIATVSDDFREQQSYFRINGKEAVFLDISKEPGKNIIKVADEVYKKIDFLRNNLPAEFKIEKEIDLSLEVRNDINDLFQNALYSFILILVLLLLIFRRFYYSIIIISSIVFSLLSAFIFFYIFNLSLNILTIASLILGFGLMVDNSIVVVDYLDRHFSFEDKKRLAVTTKNIFFPVFSSTLTTVAVFIPLIFFTGELKLYFEQFAIAIIITLLSSLVVTFTIVPIAFYYVRVKSLIKSEEIISLNEEKNSVLFMLYSFVLEKILRWKKLCFVSLVLMIGLPVWLLPNRIDSPVVSTLYNLIFDSEFSSEIRKYVNYALGGSLNLFFNYIQKGEVFAFGDTDYIIISLKLPNGNTIERINELTKKFENEILAYRNNFDNLTSNIFDEENALIKITFTKEQSASAFPYILKNYLTAYAVRLGGLEVSVYGFGPGFYSGGGTSTSFIVKVSGFNYNRMKDIANQFRKIIQRNSRVDNIDIDRSFYRYGDDDIYEIIAKINRNNLIKYDISIEEVSKLIANSTAGNLQYNKFRIGNDEVFYSVKYSNFKNIQQEQLENMSFNNAGKNHFKIKDVVEFKESKTLSSIVRENQQYVRFVSFDYKGPYKYGDEYVKSSIAQIKVPEGYSITQQQFSFMFGQDEEIKIWNILAFAFFLIFMITASLFESIKKPLIIILSIPFALVGVIFLFYFGDYNLDRGAYAGMLLLVGLSVNNSIILVDYLSKNSLRGEFKTIIRTSYSRIRPIFTTTFTTIGAMLPLIINVQQSFWKSLALSVSGGLILSSLFVIFIIPVFYYSLNFTKK</sequence>
<dbReference type="GO" id="GO:0042910">
    <property type="term" value="F:xenobiotic transmembrane transporter activity"/>
    <property type="evidence" value="ECO:0007669"/>
    <property type="project" value="TreeGrafter"/>
</dbReference>
<dbReference type="KEGG" id="ial:IALB_0695"/>
<keyword evidence="1" id="KW-0812">Transmembrane</keyword>
<dbReference type="Gene3D" id="3.30.70.1320">
    <property type="entry name" value="Multidrug efflux transporter AcrB pore domain like"/>
    <property type="match status" value="1"/>
</dbReference>
<dbReference type="PANTHER" id="PTHR32063:SF0">
    <property type="entry name" value="SWARMING MOTILITY PROTEIN SWRC"/>
    <property type="match status" value="1"/>
</dbReference>
<name>I0AHF0_IGNAJ</name>
<keyword evidence="1" id="KW-1133">Transmembrane helix</keyword>
<proteinExistence type="predicted"/>
<keyword evidence="3" id="KW-1185">Reference proteome</keyword>
<dbReference type="EMBL" id="CP003418">
    <property type="protein sequence ID" value="AFH48407.1"/>
    <property type="molecule type" value="Genomic_DNA"/>
</dbReference>
<feature type="transmembrane region" description="Helical" evidence="1">
    <location>
        <begin position="492"/>
        <end position="509"/>
    </location>
</feature>
<feature type="transmembrane region" description="Helical" evidence="1">
    <location>
        <begin position="889"/>
        <end position="909"/>
    </location>
</feature>
<dbReference type="Gene3D" id="3.30.70.1430">
    <property type="entry name" value="Multidrug efflux transporter AcrB pore domain"/>
    <property type="match status" value="2"/>
</dbReference>
<dbReference type="Gene3D" id="3.30.70.1440">
    <property type="entry name" value="Multidrug efflux transporter AcrB pore domain"/>
    <property type="match status" value="1"/>
</dbReference>
<feature type="transmembrane region" description="Helical" evidence="1">
    <location>
        <begin position="863"/>
        <end position="882"/>
    </location>
</feature>
<dbReference type="Gene3D" id="1.20.1640.10">
    <property type="entry name" value="Multidrug efflux transporter AcrB transmembrane domain"/>
    <property type="match status" value="3"/>
</dbReference>
<dbReference type="PATRIC" id="fig|945713.3.peg.694"/>